<dbReference type="GO" id="GO:0019693">
    <property type="term" value="P:ribose phosphate metabolic process"/>
    <property type="evidence" value="ECO:0007669"/>
    <property type="project" value="TreeGrafter"/>
</dbReference>
<feature type="binding site" evidence="13">
    <location>
        <position position="113"/>
    </location>
    <ligand>
        <name>Mg(2+)</name>
        <dbReference type="ChEBI" id="CHEBI:18420"/>
        <label>1</label>
    </ligand>
</feature>
<evidence type="ECO:0000256" key="12">
    <source>
        <dbReference type="ARBA" id="ARBA00049546"/>
    </source>
</evidence>
<feature type="domain" description="Nudix hydrolase" evidence="15">
    <location>
        <begin position="56"/>
        <end position="194"/>
    </location>
</feature>
<dbReference type="InterPro" id="IPR020084">
    <property type="entry name" value="NUDIX_hydrolase_CS"/>
</dbReference>
<keyword evidence="17" id="KW-1185">Reference proteome</keyword>
<dbReference type="InterPro" id="IPR000086">
    <property type="entry name" value="NUDIX_hydrolase_dom"/>
</dbReference>
<gene>
    <name evidence="16" type="primary">nudF</name>
    <name evidence="16" type="ORF">BI198_15465</name>
</gene>
<keyword evidence="6" id="KW-0378">Hydrolase</keyword>
<dbReference type="Gene3D" id="3.90.79.10">
    <property type="entry name" value="Nucleoside Triphosphate Pyrophosphohydrolase"/>
    <property type="match status" value="1"/>
</dbReference>
<evidence type="ECO:0000256" key="10">
    <source>
        <dbReference type="ARBA" id="ARBA00030308"/>
    </source>
</evidence>
<comment type="function">
    <text evidence="8">Acts on ADP-mannose and ADP-glucose as well as ADP-ribose. Prevents glycogen biosynthesis. The reaction catalyzed by this enzyme is a limiting step of the gluconeogenic process.</text>
</comment>
<keyword evidence="7 13" id="KW-0460">Magnesium</keyword>
<dbReference type="CDD" id="cd24155">
    <property type="entry name" value="NUDIX_ADPRase"/>
    <property type="match status" value="1"/>
</dbReference>
<dbReference type="GO" id="GO:0047631">
    <property type="term" value="F:ADP-ribose diphosphatase activity"/>
    <property type="evidence" value="ECO:0007669"/>
    <property type="project" value="UniProtKB-EC"/>
</dbReference>
<dbReference type="NCBIfam" id="TIGR00052">
    <property type="entry name" value="nudix-type nucleoside diphosphatase, YffH/AdpP family"/>
    <property type="match status" value="1"/>
</dbReference>
<evidence type="ECO:0000256" key="7">
    <source>
        <dbReference type="ARBA" id="ARBA00022842"/>
    </source>
</evidence>
<evidence type="ECO:0000256" key="5">
    <source>
        <dbReference type="ARBA" id="ARBA00022723"/>
    </source>
</evidence>
<feature type="binding site" evidence="13">
    <location>
        <position position="117"/>
    </location>
    <ligand>
        <name>Mg(2+)</name>
        <dbReference type="ChEBI" id="CHEBI:18420"/>
        <label>1</label>
    </ligand>
</feature>
<evidence type="ECO:0000256" key="2">
    <source>
        <dbReference type="ARBA" id="ARBA00007482"/>
    </source>
</evidence>
<organism evidence="16 17">
    <name type="scientific">Rheinheimera salexigens</name>
    <dbReference type="NCBI Taxonomy" id="1628148"/>
    <lineage>
        <taxon>Bacteria</taxon>
        <taxon>Pseudomonadati</taxon>
        <taxon>Pseudomonadota</taxon>
        <taxon>Gammaproteobacteria</taxon>
        <taxon>Chromatiales</taxon>
        <taxon>Chromatiaceae</taxon>
        <taxon>Rheinheimera</taxon>
    </lineage>
</organism>
<name>A0A1E7Q9E2_9GAMM</name>
<dbReference type="PROSITE" id="PS00893">
    <property type="entry name" value="NUDIX_BOX"/>
    <property type="match status" value="1"/>
</dbReference>
<dbReference type="STRING" id="1628148.BI198_15465"/>
<feature type="binding site" evidence="13">
    <location>
        <position position="165"/>
    </location>
    <ligand>
        <name>Mg(2+)</name>
        <dbReference type="ChEBI" id="CHEBI:18420"/>
        <label>1</label>
    </ligand>
</feature>
<dbReference type="GO" id="GO:0005829">
    <property type="term" value="C:cytosol"/>
    <property type="evidence" value="ECO:0007669"/>
    <property type="project" value="TreeGrafter"/>
</dbReference>
<evidence type="ECO:0000256" key="6">
    <source>
        <dbReference type="ARBA" id="ARBA00022801"/>
    </source>
</evidence>
<feature type="binding site" evidence="13">
    <location>
        <position position="97"/>
    </location>
    <ligand>
        <name>Mg(2+)</name>
        <dbReference type="ChEBI" id="CHEBI:18420"/>
        <label>1</label>
    </ligand>
</feature>
<comment type="similarity">
    <text evidence="2">Belongs to the Nudix hydrolase family. NudF subfamily.</text>
</comment>
<evidence type="ECO:0000256" key="14">
    <source>
        <dbReference type="PIRSR" id="PIRSR604385-3"/>
    </source>
</evidence>
<dbReference type="InterPro" id="IPR004385">
    <property type="entry name" value="NDP_pyrophosphatase"/>
</dbReference>
<comment type="catalytic activity">
    <reaction evidence="12">
        <text>ADP-D-ribose + H2O = D-ribose 5-phosphate + AMP + 2 H(+)</text>
        <dbReference type="Rhea" id="RHEA:10412"/>
        <dbReference type="ChEBI" id="CHEBI:15377"/>
        <dbReference type="ChEBI" id="CHEBI:15378"/>
        <dbReference type="ChEBI" id="CHEBI:57967"/>
        <dbReference type="ChEBI" id="CHEBI:78346"/>
        <dbReference type="ChEBI" id="CHEBI:456215"/>
        <dbReference type="EC" id="3.6.1.13"/>
    </reaction>
</comment>
<dbReference type="PANTHER" id="PTHR11839">
    <property type="entry name" value="UDP/ADP-SUGAR PYROPHOSPHATASE"/>
    <property type="match status" value="1"/>
</dbReference>
<dbReference type="InterPro" id="IPR015797">
    <property type="entry name" value="NUDIX_hydrolase-like_dom_sf"/>
</dbReference>
<reference evidence="17" key="1">
    <citation type="submission" date="2016-09" db="EMBL/GenBank/DDBJ databases">
        <authorList>
            <person name="Wan X."/>
            <person name="Hou S."/>
        </authorList>
    </citation>
    <scope>NUCLEOTIDE SEQUENCE [LARGE SCALE GENOMIC DNA]</scope>
    <source>
        <strain evidence="17">KH87</strain>
    </source>
</reference>
<accession>A0A1E7Q9E2</accession>
<dbReference type="AlphaFoldDB" id="A0A1E7Q9E2"/>
<dbReference type="OrthoDB" id="5292471at2"/>
<dbReference type="GO" id="GO:0046872">
    <property type="term" value="F:metal ion binding"/>
    <property type="evidence" value="ECO:0007669"/>
    <property type="project" value="UniProtKB-KW"/>
</dbReference>
<evidence type="ECO:0000256" key="1">
    <source>
        <dbReference type="ARBA" id="ARBA00001946"/>
    </source>
</evidence>
<evidence type="ECO:0000313" key="17">
    <source>
        <dbReference type="Proteomes" id="UP000242258"/>
    </source>
</evidence>
<evidence type="ECO:0000256" key="11">
    <source>
        <dbReference type="ARBA" id="ARBA00033056"/>
    </source>
</evidence>
<comment type="cofactor">
    <cofactor evidence="1 13">
        <name>Mg(2+)</name>
        <dbReference type="ChEBI" id="CHEBI:18420"/>
    </cofactor>
</comment>
<dbReference type="NCBIfam" id="NF008003">
    <property type="entry name" value="PRK10729.1"/>
    <property type="match status" value="1"/>
</dbReference>
<dbReference type="SUPFAM" id="SSF55811">
    <property type="entry name" value="Nudix"/>
    <property type="match status" value="1"/>
</dbReference>
<sequence length="210" mass="23379">MSNYNAVQYPSFSSKDLEILDKSTVFQGFFRIEQYTLRHRLFAGGWSEPMQREIFERGHAAAVLPYNPITDEVVLIEQIRVGAASSSASPWLLEIIAGMIDTNETAEQVAIREAEEEAGIVITELLPMLNYLSSPGGTTERIQLYMGKLTSPVESGIFGLAQEHEDIKVHVMSRAKALQLLAEQKIDNAATVIALQWLALNLAKVQQAWD</sequence>
<evidence type="ECO:0000256" key="8">
    <source>
        <dbReference type="ARBA" id="ARBA00025164"/>
    </source>
</evidence>
<keyword evidence="5 13" id="KW-0479">Metal-binding</keyword>
<evidence type="ECO:0000256" key="4">
    <source>
        <dbReference type="ARBA" id="ARBA00013297"/>
    </source>
</evidence>
<evidence type="ECO:0000256" key="3">
    <source>
        <dbReference type="ARBA" id="ARBA00012453"/>
    </source>
</evidence>
<comment type="caution">
    <text evidence="16">The sequence shown here is derived from an EMBL/GenBank/DDBJ whole genome shotgun (WGS) entry which is preliminary data.</text>
</comment>
<evidence type="ECO:0000313" key="16">
    <source>
        <dbReference type="EMBL" id="OEY70799.1"/>
    </source>
</evidence>
<feature type="short sequence motif" description="Nudix box" evidence="14">
    <location>
        <begin position="98"/>
        <end position="120"/>
    </location>
</feature>
<dbReference type="GO" id="GO:0019144">
    <property type="term" value="F:ADP-sugar diphosphatase activity"/>
    <property type="evidence" value="ECO:0007669"/>
    <property type="project" value="TreeGrafter"/>
</dbReference>
<dbReference type="PANTHER" id="PTHR11839:SF5">
    <property type="entry name" value="ADP-RIBOSE PYROPHOSPHATASE"/>
    <property type="match status" value="1"/>
</dbReference>
<dbReference type="Pfam" id="PF00293">
    <property type="entry name" value="NUDIX"/>
    <property type="match status" value="1"/>
</dbReference>
<dbReference type="RefSeq" id="WP_070050398.1">
    <property type="nucleotide sequence ID" value="NZ_CBCSDO010000002.1"/>
</dbReference>
<proteinExistence type="inferred from homology"/>
<dbReference type="GO" id="GO:0006753">
    <property type="term" value="P:nucleoside phosphate metabolic process"/>
    <property type="evidence" value="ECO:0007669"/>
    <property type="project" value="TreeGrafter"/>
</dbReference>
<protein>
    <recommendedName>
        <fullName evidence="4">ADP-ribose pyrophosphatase</fullName>
        <ecNumber evidence="3">3.6.1.13</ecNumber>
    </recommendedName>
    <alternativeName>
        <fullName evidence="9">ADP-ribose diphosphatase</fullName>
    </alternativeName>
    <alternativeName>
        <fullName evidence="11">ADP-ribose phosphohydrolase</fullName>
    </alternativeName>
    <alternativeName>
        <fullName evidence="10">Adenosine diphosphoribose pyrophosphatase</fullName>
    </alternativeName>
</protein>
<dbReference type="Proteomes" id="UP000242258">
    <property type="component" value="Unassembled WGS sequence"/>
</dbReference>
<dbReference type="PROSITE" id="PS51462">
    <property type="entry name" value="NUDIX"/>
    <property type="match status" value="1"/>
</dbReference>
<dbReference type="EMBL" id="MKEK01000001">
    <property type="protein sequence ID" value="OEY70799.1"/>
    <property type="molecule type" value="Genomic_DNA"/>
</dbReference>
<evidence type="ECO:0000256" key="9">
    <source>
        <dbReference type="ARBA" id="ARBA00030162"/>
    </source>
</evidence>
<dbReference type="EC" id="3.6.1.13" evidence="3"/>
<evidence type="ECO:0000259" key="15">
    <source>
        <dbReference type="PROSITE" id="PS51462"/>
    </source>
</evidence>
<evidence type="ECO:0000256" key="13">
    <source>
        <dbReference type="PIRSR" id="PIRSR604385-2"/>
    </source>
</evidence>